<dbReference type="SUPFAM" id="SSF103473">
    <property type="entry name" value="MFS general substrate transporter"/>
    <property type="match status" value="1"/>
</dbReference>
<proteinExistence type="predicted"/>
<keyword evidence="2 4" id="KW-1133">Transmembrane helix</keyword>
<organism evidence="6 7">
    <name type="scientific">Candidatus Rhodobacter oscarellae</name>
    <dbReference type="NCBI Taxonomy" id="1675527"/>
    <lineage>
        <taxon>Bacteria</taxon>
        <taxon>Pseudomonadati</taxon>
        <taxon>Pseudomonadota</taxon>
        <taxon>Alphaproteobacteria</taxon>
        <taxon>Rhodobacterales</taxon>
        <taxon>Rhodobacter group</taxon>
        <taxon>Rhodobacter</taxon>
    </lineage>
</organism>
<sequence>MKTDAPSDPPNAQLNSAIFAGCMVAFLGFGFAATFGVFLAPISADLGWGREVFSFSVAVQLLTWGFVQPIAGAVADRYGTARVLVFGALAAGAGFALRGVTTDPTLFILTGVLAGAGTGAASFPIVVGALGKIVSPERRSFILGLGTAAASLGMFMAAPTATAMIARTGWSTSLMIIGASFLLILPFLLAIARVSKPTAAGSSAQDFGDALGIAFRDRSYLCLFFGFFVCGFHVAFIQTHLPAYVSDLGLASWVGAWSLALIGLFNIAGTFSSGWAGQVLSKKWVLSGIYLARACVIAVFVLTPISAGSVLVFSAVMGLLWLSTVPLTMGLVALTQGLRFLSTLTGLVFLSHQTGSFMGAWLGGRLYDLNQDYTPMWWAAVVLGLLAALIHLPIREAPGPLAQKTAE</sequence>
<keyword evidence="3 4" id="KW-0472">Membrane</keyword>
<dbReference type="AlphaFoldDB" id="A0A0J9E409"/>
<gene>
    <name evidence="6" type="ORF">AIOL_002417</name>
</gene>
<comment type="caution">
    <text evidence="6">The sequence shown here is derived from an EMBL/GenBank/DDBJ whole genome shotgun (WGS) entry which is preliminary data.</text>
</comment>
<feature type="transmembrane region" description="Helical" evidence="4">
    <location>
        <begin position="106"/>
        <end position="130"/>
    </location>
</feature>
<evidence type="ECO:0000256" key="1">
    <source>
        <dbReference type="ARBA" id="ARBA00022692"/>
    </source>
</evidence>
<evidence type="ECO:0000313" key="6">
    <source>
        <dbReference type="EMBL" id="KMW57452.1"/>
    </source>
</evidence>
<dbReference type="InterPro" id="IPR011701">
    <property type="entry name" value="MFS"/>
</dbReference>
<reference evidence="6 7" key="1">
    <citation type="submission" date="2015-06" db="EMBL/GenBank/DDBJ databases">
        <title>Draft genome sequence of an Alphaproteobacteria species associated to the Mediterranean sponge Oscarella lobularis.</title>
        <authorList>
            <person name="Jourda C."/>
            <person name="Santini S."/>
            <person name="Claverie J.-M."/>
        </authorList>
    </citation>
    <scope>NUCLEOTIDE SEQUENCE [LARGE SCALE GENOMIC DNA]</scope>
    <source>
        <strain evidence="6">IGS</strain>
    </source>
</reference>
<evidence type="ECO:0000256" key="4">
    <source>
        <dbReference type="SAM" id="Phobius"/>
    </source>
</evidence>
<feature type="transmembrane region" description="Helical" evidence="4">
    <location>
        <begin position="376"/>
        <end position="394"/>
    </location>
</feature>
<dbReference type="Proteomes" id="UP000037178">
    <property type="component" value="Unassembled WGS sequence"/>
</dbReference>
<feature type="transmembrane region" description="Helical" evidence="4">
    <location>
        <begin position="250"/>
        <end position="272"/>
    </location>
</feature>
<dbReference type="InterPro" id="IPR050327">
    <property type="entry name" value="Proton-linked_MCT"/>
</dbReference>
<dbReference type="PROSITE" id="PS51257">
    <property type="entry name" value="PROKAR_LIPOPROTEIN"/>
    <property type="match status" value="1"/>
</dbReference>
<evidence type="ECO:0000256" key="2">
    <source>
        <dbReference type="ARBA" id="ARBA00022989"/>
    </source>
</evidence>
<dbReference type="Pfam" id="PF07690">
    <property type="entry name" value="MFS_1"/>
    <property type="match status" value="1"/>
</dbReference>
<feature type="transmembrane region" description="Helical" evidence="4">
    <location>
        <begin position="220"/>
        <end position="238"/>
    </location>
</feature>
<feature type="transmembrane region" description="Helical" evidence="4">
    <location>
        <begin position="172"/>
        <end position="192"/>
    </location>
</feature>
<evidence type="ECO:0000313" key="7">
    <source>
        <dbReference type="Proteomes" id="UP000037178"/>
    </source>
</evidence>
<dbReference type="PANTHER" id="PTHR11360">
    <property type="entry name" value="MONOCARBOXYLATE TRANSPORTER"/>
    <property type="match status" value="1"/>
</dbReference>
<dbReference type="GO" id="GO:0022857">
    <property type="term" value="F:transmembrane transporter activity"/>
    <property type="evidence" value="ECO:0007669"/>
    <property type="project" value="InterPro"/>
</dbReference>
<feature type="transmembrane region" description="Helical" evidence="4">
    <location>
        <begin position="52"/>
        <end position="71"/>
    </location>
</feature>
<keyword evidence="7" id="KW-1185">Reference proteome</keyword>
<dbReference type="InterPro" id="IPR036259">
    <property type="entry name" value="MFS_trans_sf"/>
</dbReference>
<dbReference type="EMBL" id="LFTY01000002">
    <property type="protein sequence ID" value="KMW57452.1"/>
    <property type="molecule type" value="Genomic_DNA"/>
</dbReference>
<feature type="transmembrane region" description="Helical" evidence="4">
    <location>
        <begin position="142"/>
        <end position="166"/>
    </location>
</feature>
<feature type="transmembrane region" description="Helical" evidence="4">
    <location>
        <begin position="12"/>
        <end position="40"/>
    </location>
</feature>
<evidence type="ECO:0000259" key="5">
    <source>
        <dbReference type="PROSITE" id="PS50850"/>
    </source>
</evidence>
<feature type="transmembrane region" description="Helical" evidence="4">
    <location>
        <begin position="83"/>
        <end position="100"/>
    </location>
</feature>
<dbReference type="PATRIC" id="fig|1675527.3.peg.2538"/>
<feature type="transmembrane region" description="Helical" evidence="4">
    <location>
        <begin position="284"/>
        <end position="305"/>
    </location>
</feature>
<name>A0A0J9E409_9RHOB</name>
<dbReference type="STRING" id="1675527.AIOL_002417"/>
<feature type="transmembrane region" description="Helical" evidence="4">
    <location>
        <begin position="341"/>
        <end position="364"/>
    </location>
</feature>
<feature type="domain" description="Major facilitator superfamily (MFS) profile" evidence="5">
    <location>
        <begin position="14"/>
        <end position="399"/>
    </location>
</feature>
<dbReference type="PROSITE" id="PS50850">
    <property type="entry name" value="MFS"/>
    <property type="match status" value="1"/>
</dbReference>
<feature type="transmembrane region" description="Helical" evidence="4">
    <location>
        <begin position="311"/>
        <end position="334"/>
    </location>
</feature>
<protein>
    <submittedName>
        <fullName evidence="6">MFS permease</fullName>
    </submittedName>
</protein>
<keyword evidence="1 4" id="KW-0812">Transmembrane</keyword>
<evidence type="ECO:0000256" key="3">
    <source>
        <dbReference type="ARBA" id="ARBA00023136"/>
    </source>
</evidence>
<dbReference type="OrthoDB" id="146345at2"/>
<dbReference type="RefSeq" id="WP_049643178.1">
    <property type="nucleotide sequence ID" value="NZ_LFTY01000002.1"/>
</dbReference>
<accession>A0A0J9E409</accession>
<dbReference type="InterPro" id="IPR020846">
    <property type="entry name" value="MFS_dom"/>
</dbReference>
<dbReference type="Gene3D" id="1.20.1250.20">
    <property type="entry name" value="MFS general substrate transporter like domains"/>
    <property type="match status" value="1"/>
</dbReference>
<dbReference type="CDD" id="cd17355">
    <property type="entry name" value="MFS_YcxA_like"/>
    <property type="match status" value="1"/>
</dbReference>
<dbReference type="PANTHER" id="PTHR11360:SF284">
    <property type="entry name" value="EG:103B4.3 PROTEIN-RELATED"/>
    <property type="match status" value="1"/>
</dbReference>